<feature type="region of interest" description="Disordered" evidence="1">
    <location>
        <begin position="192"/>
        <end position="212"/>
    </location>
</feature>
<dbReference type="OrthoDB" id="1937859at2759"/>
<feature type="compositionally biased region" description="Basic residues" evidence="1">
    <location>
        <begin position="150"/>
        <end position="162"/>
    </location>
</feature>
<dbReference type="Proteomes" id="UP000516437">
    <property type="component" value="Chromosome 2"/>
</dbReference>
<dbReference type="EMBL" id="RXIC02000020">
    <property type="protein sequence ID" value="KAB1224531.1"/>
    <property type="molecule type" value="Genomic_DNA"/>
</dbReference>
<dbReference type="AlphaFoldDB" id="A0A6A1WH39"/>
<proteinExistence type="predicted"/>
<reference evidence="2 3" key="1">
    <citation type="journal article" date="2019" name="Plant Biotechnol. J.">
        <title>The red bayberry genome and genetic basis of sex determination.</title>
        <authorList>
            <person name="Jia H.M."/>
            <person name="Jia H.J."/>
            <person name="Cai Q.L."/>
            <person name="Wang Y."/>
            <person name="Zhao H.B."/>
            <person name="Yang W.F."/>
            <person name="Wang G.Y."/>
            <person name="Li Y.H."/>
            <person name="Zhan D.L."/>
            <person name="Shen Y.T."/>
            <person name="Niu Q.F."/>
            <person name="Chang L."/>
            <person name="Qiu J."/>
            <person name="Zhao L."/>
            <person name="Xie H.B."/>
            <person name="Fu W.Y."/>
            <person name="Jin J."/>
            <person name="Li X.W."/>
            <person name="Jiao Y."/>
            <person name="Zhou C.C."/>
            <person name="Tu T."/>
            <person name="Chai C.Y."/>
            <person name="Gao J.L."/>
            <person name="Fan L.J."/>
            <person name="van de Weg E."/>
            <person name="Wang J.Y."/>
            <person name="Gao Z.S."/>
        </authorList>
    </citation>
    <scope>NUCLEOTIDE SEQUENCE [LARGE SCALE GENOMIC DNA]</scope>
    <source>
        <tissue evidence="2">Leaves</tissue>
    </source>
</reference>
<feature type="compositionally biased region" description="Polar residues" evidence="1">
    <location>
        <begin position="192"/>
        <end position="203"/>
    </location>
</feature>
<feature type="compositionally biased region" description="Low complexity" evidence="1">
    <location>
        <begin position="10"/>
        <end position="22"/>
    </location>
</feature>
<protein>
    <submittedName>
        <fullName evidence="2">Uncharacterized protein</fullName>
    </submittedName>
</protein>
<feature type="compositionally biased region" description="Low complexity" evidence="1">
    <location>
        <begin position="88"/>
        <end position="97"/>
    </location>
</feature>
<feature type="region of interest" description="Disordered" evidence="1">
    <location>
        <begin position="71"/>
        <end position="99"/>
    </location>
</feature>
<feature type="region of interest" description="Disordered" evidence="1">
    <location>
        <begin position="1"/>
        <end position="22"/>
    </location>
</feature>
<name>A0A6A1WH39_9ROSI</name>
<feature type="region of interest" description="Disordered" evidence="1">
    <location>
        <begin position="144"/>
        <end position="168"/>
    </location>
</feature>
<accession>A0A6A1WH39</accession>
<evidence type="ECO:0000256" key="1">
    <source>
        <dbReference type="SAM" id="MobiDB-lite"/>
    </source>
</evidence>
<evidence type="ECO:0000313" key="2">
    <source>
        <dbReference type="EMBL" id="KAB1224531.1"/>
    </source>
</evidence>
<evidence type="ECO:0000313" key="3">
    <source>
        <dbReference type="Proteomes" id="UP000516437"/>
    </source>
</evidence>
<sequence>MKIKKGKVYPSPSSSSSSSSSAAASAIPCPSDGDFFTVLKLLPAAILALASILSLEDREVLAYMITRSMKPTTPSPITHDSKKKPSKKSPNNCGKNSNHTHKPPMFDCDCFDCYTSYWFRWDSSPNRELIHQAIEAFEDHLAHGEQSKKVNGRGKRREKPSRRAATEKPVDVLGASVPLEIEESCDFSLTSPLNDEESVSSTAKADGVLERNAKDKNKELEVAVEEFEEENDDEEAAADVPTMVAASSNHHHKGLARKVLPDVLGLFNSRLWNLWSPNA</sequence>
<gene>
    <name evidence="2" type="ORF">CJ030_MR2G007118</name>
</gene>
<comment type="caution">
    <text evidence="2">The sequence shown here is derived from an EMBL/GenBank/DDBJ whole genome shotgun (WGS) entry which is preliminary data.</text>
</comment>
<organism evidence="2 3">
    <name type="scientific">Morella rubra</name>
    <name type="common">Chinese bayberry</name>
    <dbReference type="NCBI Taxonomy" id="262757"/>
    <lineage>
        <taxon>Eukaryota</taxon>
        <taxon>Viridiplantae</taxon>
        <taxon>Streptophyta</taxon>
        <taxon>Embryophyta</taxon>
        <taxon>Tracheophyta</taxon>
        <taxon>Spermatophyta</taxon>
        <taxon>Magnoliopsida</taxon>
        <taxon>eudicotyledons</taxon>
        <taxon>Gunneridae</taxon>
        <taxon>Pentapetalae</taxon>
        <taxon>rosids</taxon>
        <taxon>fabids</taxon>
        <taxon>Fagales</taxon>
        <taxon>Myricaceae</taxon>
        <taxon>Morella</taxon>
    </lineage>
</organism>
<dbReference type="PANTHER" id="PTHR31903:SF4">
    <property type="entry name" value="OS11G0490300 PROTEIN"/>
    <property type="match status" value="1"/>
</dbReference>
<dbReference type="PANTHER" id="PTHR31903">
    <property type="entry name" value="F12F1.11-RELATED"/>
    <property type="match status" value="1"/>
</dbReference>
<keyword evidence="3" id="KW-1185">Reference proteome</keyword>